<dbReference type="RefSeq" id="XP_003847493.1">
    <property type="nucleotide sequence ID" value="XM_003847445.1"/>
</dbReference>
<name>F9XQL4_ZYMTI</name>
<evidence type="ECO:0000313" key="2">
    <source>
        <dbReference type="EMBL" id="EGP82469.1"/>
    </source>
</evidence>
<proteinExistence type="predicted"/>
<dbReference type="GeneID" id="13400604"/>
<dbReference type="KEGG" id="ztr:MYCGRDRAFT_106587"/>
<feature type="region of interest" description="Disordered" evidence="1">
    <location>
        <begin position="25"/>
        <end position="52"/>
    </location>
</feature>
<gene>
    <name evidence="2" type="ORF">MYCGRDRAFT_106587</name>
</gene>
<accession>F9XQL4</accession>
<dbReference type="Proteomes" id="UP000008062">
    <property type="component" value="Chromosome 14"/>
</dbReference>
<organism evidence="2 3">
    <name type="scientific">Zymoseptoria tritici (strain CBS 115943 / IPO323)</name>
    <name type="common">Speckled leaf blotch fungus</name>
    <name type="synonym">Septoria tritici</name>
    <dbReference type="NCBI Taxonomy" id="336722"/>
    <lineage>
        <taxon>Eukaryota</taxon>
        <taxon>Fungi</taxon>
        <taxon>Dikarya</taxon>
        <taxon>Ascomycota</taxon>
        <taxon>Pezizomycotina</taxon>
        <taxon>Dothideomycetes</taxon>
        <taxon>Dothideomycetidae</taxon>
        <taxon>Mycosphaerellales</taxon>
        <taxon>Mycosphaerellaceae</taxon>
        <taxon>Zymoseptoria</taxon>
    </lineage>
</organism>
<evidence type="ECO:0000256" key="1">
    <source>
        <dbReference type="SAM" id="MobiDB-lite"/>
    </source>
</evidence>
<evidence type="ECO:0000313" key="3">
    <source>
        <dbReference type="Proteomes" id="UP000008062"/>
    </source>
</evidence>
<keyword evidence="3" id="KW-1185">Reference proteome</keyword>
<dbReference type="EMBL" id="CM001209">
    <property type="protein sequence ID" value="EGP82469.1"/>
    <property type="molecule type" value="Genomic_DNA"/>
</dbReference>
<feature type="compositionally biased region" description="Polar residues" evidence="1">
    <location>
        <begin position="26"/>
        <end position="45"/>
    </location>
</feature>
<dbReference type="InParanoid" id="F9XQL4"/>
<protein>
    <submittedName>
        <fullName evidence="2">Uncharacterized protein</fullName>
    </submittedName>
</protein>
<dbReference type="AlphaFoldDB" id="F9XQL4"/>
<sequence length="52" mass="5912">MHRCHATRLETTAIRLQLPKLRPDAIQTSDIPQSRSNLLPTTSIEPHSPRIL</sequence>
<reference evidence="2 3" key="1">
    <citation type="journal article" date="2011" name="PLoS Genet.">
        <title>Finished genome of the fungal wheat pathogen Mycosphaerella graminicola reveals dispensome structure, chromosome plasticity, and stealth pathogenesis.</title>
        <authorList>
            <person name="Goodwin S.B."/>
            <person name="Ben M'barek S."/>
            <person name="Dhillon B."/>
            <person name="Wittenberg A.H.J."/>
            <person name="Crane C.F."/>
            <person name="Hane J.K."/>
            <person name="Foster A.J."/>
            <person name="Van der Lee T.A.J."/>
            <person name="Grimwood J."/>
            <person name="Aerts A."/>
            <person name="Antoniw J."/>
            <person name="Bailey A."/>
            <person name="Bluhm B."/>
            <person name="Bowler J."/>
            <person name="Bristow J."/>
            <person name="van der Burgt A."/>
            <person name="Canto-Canche B."/>
            <person name="Churchill A.C.L."/>
            <person name="Conde-Ferraez L."/>
            <person name="Cools H.J."/>
            <person name="Coutinho P.M."/>
            <person name="Csukai M."/>
            <person name="Dehal P."/>
            <person name="De Wit P."/>
            <person name="Donzelli B."/>
            <person name="van de Geest H.C."/>
            <person name="van Ham R.C.H.J."/>
            <person name="Hammond-Kosack K.E."/>
            <person name="Henrissat B."/>
            <person name="Kilian A."/>
            <person name="Kobayashi A.K."/>
            <person name="Koopmann E."/>
            <person name="Kourmpetis Y."/>
            <person name="Kuzniar A."/>
            <person name="Lindquist E."/>
            <person name="Lombard V."/>
            <person name="Maliepaard C."/>
            <person name="Martins N."/>
            <person name="Mehrabi R."/>
            <person name="Nap J.P.H."/>
            <person name="Ponomarenko A."/>
            <person name="Rudd J.J."/>
            <person name="Salamov A."/>
            <person name="Schmutz J."/>
            <person name="Schouten H.J."/>
            <person name="Shapiro H."/>
            <person name="Stergiopoulos I."/>
            <person name="Torriani S.F.F."/>
            <person name="Tu H."/>
            <person name="de Vries R.P."/>
            <person name="Waalwijk C."/>
            <person name="Ware S.B."/>
            <person name="Wiebenga A."/>
            <person name="Zwiers L.-H."/>
            <person name="Oliver R.P."/>
            <person name="Grigoriev I.V."/>
            <person name="Kema G.H.J."/>
        </authorList>
    </citation>
    <scope>NUCLEOTIDE SEQUENCE [LARGE SCALE GENOMIC DNA]</scope>
    <source>
        <strain evidence="3">CBS 115943 / IPO323</strain>
    </source>
</reference>
<dbReference type="HOGENOM" id="CLU_3089072_0_0_1"/>